<keyword evidence="3" id="KW-1185">Reference proteome</keyword>
<dbReference type="CDD" id="cd00060">
    <property type="entry name" value="FHA"/>
    <property type="match status" value="1"/>
</dbReference>
<dbReference type="SMART" id="SM00240">
    <property type="entry name" value="FHA"/>
    <property type="match status" value="1"/>
</dbReference>
<reference evidence="3" key="1">
    <citation type="journal article" date="2019" name="Int. J. Syst. Evol. Microbiol.">
        <title>The Global Catalogue of Microorganisms (GCM) 10K type strain sequencing project: providing services to taxonomists for standard genome sequencing and annotation.</title>
        <authorList>
            <consortium name="The Broad Institute Genomics Platform"/>
            <consortium name="The Broad Institute Genome Sequencing Center for Infectious Disease"/>
            <person name="Wu L."/>
            <person name="Ma J."/>
        </authorList>
    </citation>
    <scope>NUCLEOTIDE SEQUENCE [LARGE SCALE GENOMIC DNA]</scope>
    <source>
        <strain evidence="3">JCM 16673</strain>
    </source>
</reference>
<dbReference type="SUPFAM" id="SSF49879">
    <property type="entry name" value="SMAD/FHA domain"/>
    <property type="match status" value="1"/>
</dbReference>
<name>A0ABP7TC34_9BURK</name>
<dbReference type="InterPro" id="IPR008984">
    <property type="entry name" value="SMAD_FHA_dom_sf"/>
</dbReference>
<dbReference type="Proteomes" id="UP001501353">
    <property type="component" value="Unassembled WGS sequence"/>
</dbReference>
<feature type="domain" description="FHA" evidence="1">
    <location>
        <begin position="12"/>
        <end position="61"/>
    </location>
</feature>
<organism evidence="2 3">
    <name type="scientific">Actimicrobium antarcticum</name>
    <dbReference type="NCBI Taxonomy" id="1051899"/>
    <lineage>
        <taxon>Bacteria</taxon>
        <taxon>Pseudomonadati</taxon>
        <taxon>Pseudomonadota</taxon>
        <taxon>Betaproteobacteria</taxon>
        <taxon>Burkholderiales</taxon>
        <taxon>Oxalobacteraceae</taxon>
        <taxon>Actimicrobium</taxon>
    </lineage>
</organism>
<evidence type="ECO:0000259" key="1">
    <source>
        <dbReference type="PROSITE" id="PS50006"/>
    </source>
</evidence>
<dbReference type="PROSITE" id="PS50006">
    <property type="entry name" value="FHA_DOMAIN"/>
    <property type="match status" value="1"/>
</dbReference>
<proteinExistence type="predicted"/>
<protein>
    <recommendedName>
        <fullName evidence="1">FHA domain-containing protein</fullName>
    </recommendedName>
</protein>
<accession>A0ABP7TC34</accession>
<gene>
    <name evidence="2" type="ORF">GCM10022212_22110</name>
</gene>
<dbReference type="Pfam" id="PF00498">
    <property type="entry name" value="FHA"/>
    <property type="match status" value="1"/>
</dbReference>
<sequence>MLHDVVLAGERTTIGRGPQNDIVLAMRSVSARHAMISMLRQECFVEDLNSTNGTQVNGQPIRKHCLQNNDVIRLAGYELRYDSTVPRMSDQSLAEPAPVAKSELFHIDASVPRGETAIAGATASSPAPMPVIRILTGPDAGREVNLTKSLTTIGCPGVQVAVITRRPQGFLITHVEGDVYPLVNSISIGAGATPIESGCVLDLSGTEMIFLLR</sequence>
<dbReference type="Gene3D" id="2.60.200.20">
    <property type="match status" value="1"/>
</dbReference>
<comment type="caution">
    <text evidence="2">The sequence shown here is derived from an EMBL/GenBank/DDBJ whole genome shotgun (WGS) entry which is preliminary data.</text>
</comment>
<dbReference type="InterPro" id="IPR000253">
    <property type="entry name" value="FHA_dom"/>
</dbReference>
<evidence type="ECO:0000313" key="2">
    <source>
        <dbReference type="EMBL" id="GAA4024136.1"/>
    </source>
</evidence>
<dbReference type="InterPro" id="IPR050923">
    <property type="entry name" value="Cell_Proc_Reg/RNA_Proc"/>
</dbReference>
<dbReference type="PANTHER" id="PTHR23308">
    <property type="entry name" value="NUCLEAR INHIBITOR OF PROTEIN PHOSPHATASE-1"/>
    <property type="match status" value="1"/>
</dbReference>
<evidence type="ECO:0000313" key="3">
    <source>
        <dbReference type="Proteomes" id="UP001501353"/>
    </source>
</evidence>
<dbReference type="EMBL" id="BAAAZE010000008">
    <property type="protein sequence ID" value="GAA4024136.1"/>
    <property type="molecule type" value="Genomic_DNA"/>
</dbReference>